<comment type="similarity">
    <text evidence="1">Belongs to the class-II aminoacyl-tRNA synthetase family.</text>
</comment>
<dbReference type="EMBL" id="JACHVY010000001">
    <property type="protein sequence ID" value="MBB2901068.1"/>
    <property type="molecule type" value="Genomic_DNA"/>
</dbReference>
<dbReference type="InterPro" id="IPR045864">
    <property type="entry name" value="aa-tRNA-synth_II/BPL/LPL"/>
</dbReference>
<sequence length="425" mass="45175">MAAKVVPARGMRDVLPVDKARREHALHVIREVYRSFGFDEVETPALEELSRLESGQGGENEKMLFKVLRRGLPADEALLPGEAADLGLRFDLTVPLTRYVASNAAALRMPFKALQIGPVWRAERPQKGRYRQFVQCDIDIVGEPGSLAEVELVTATHTALTRLGLTGTTLRLNDRGVLTGLLTGCGFAADEHGSVLITVDKADKVGLDGVLAELRAKGFAEEHVAALEASLTALLPLRDVRTPGVLEAALPAAVPAEVVARLREIADALAVSAPDLEVAFDVTLVRGMGYYTGPIFEMSLPGSSSSIAGGGRYDNMVGRFSGRDLPAAGFSIGFERIVDEIAPRDEGVSAIALVHPAGADAGTLLRKQQELVAGGARVALVKQAKRMQPLFDALVAEGYSRVVRARVAEDGSLEFSDPAPLGASA</sequence>
<dbReference type="CDD" id="cd00773">
    <property type="entry name" value="HisRS-like_core"/>
    <property type="match status" value="1"/>
</dbReference>
<evidence type="ECO:0000256" key="1">
    <source>
        <dbReference type="ARBA" id="ARBA00008226"/>
    </source>
</evidence>
<feature type="binding site" evidence="3">
    <location>
        <position position="286"/>
    </location>
    <ligand>
        <name>L-histidine</name>
        <dbReference type="ChEBI" id="CHEBI:57595"/>
    </ligand>
</feature>
<protein>
    <recommendedName>
        <fullName evidence="2">Histidyl-tRNA synthetase</fullName>
    </recommendedName>
</protein>
<dbReference type="GO" id="GO:0004812">
    <property type="term" value="F:aminoacyl-tRNA ligase activity"/>
    <property type="evidence" value="ECO:0007669"/>
    <property type="project" value="UniProtKB-KW"/>
</dbReference>
<accession>A0A7W4XWN4</accession>
<dbReference type="AlphaFoldDB" id="A0A7W4XWN4"/>
<evidence type="ECO:0000256" key="3">
    <source>
        <dbReference type="PIRSR" id="PIRSR001549-1"/>
    </source>
</evidence>
<dbReference type="GO" id="GO:0005737">
    <property type="term" value="C:cytoplasm"/>
    <property type="evidence" value="ECO:0007669"/>
    <property type="project" value="InterPro"/>
</dbReference>
<keyword evidence="5" id="KW-0030">Aminoacyl-tRNA synthetase</keyword>
<dbReference type="PANTHER" id="PTHR11476">
    <property type="entry name" value="HISTIDYL-TRNA SYNTHETASE"/>
    <property type="match status" value="1"/>
</dbReference>
<evidence type="ECO:0000313" key="5">
    <source>
        <dbReference type="EMBL" id="MBB2901068.1"/>
    </source>
</evidence>
<dbReference type="PROSITE" id="PS50862">
    <property type="entry name" value="AA_TRNA_LIGASE_II"/>
    <property type="match status" value="1"/>
</dbReference>
<evidence type="ECO:0000259" key="4">
    <source>
        <dbReference type="PROSITE" id="PS50862"/>
    </source>
</evidence>
<name>A0A7W4XWN4_KINRA</name>
<dbReference type="Proteomes" id="UP000533269">
    <property type="component" value="Unassembled WGS sequence"/>
</dbReference>
<dbReference type="InterPro" id="IPR004516">
    <property type="entry name" value="HisRS/HisZ"/>
</dbReference>
<dbReference type="PANTHER" id="PTHR11476:SF7">
    <property type="entry name" value="HISTIDINE--TRNA LIGASE"/>
    <property type="match status" value="1"/>
</dbReference>
<dbReference type="Pfam" id="PF13393">
    <property type="entry name" value="tRNA-synt_His"/>
    <property type="match status" value="1"/>
</dbReference>
<reference evidence="5 6" key="2">
    <citation type="submission" date="2020-08" db="EMBL/GenBank/DDBJ databases">
        <authorList>
            <person name="Partida-Martinez L."/>
            <person name="Huntemann M."/>
            <person name="Clum A."/>
            <person name="Wang J."/>
            <person name="Palaniappan K."/>
            <person name="Ritter S."/>
            <person name="Chen I.-M."/>
            <person name="Stamatis D."/>
            <person name="Reddy T."/>
            <person name="O'Malley R."/>
            <person name="Daum C."/>
            <person name="Shapiro N."/>
            <person name="Ivanova N."/>
            <person name="Kyrpides N."/>
            <person name="Woyke T."/>
        </authorList>
    </citation>
    <scope>NUCLEOTIDE SEQUENCE [LARGE SCALE GENOMIC DNA]</scope>
    <source>
        <strain evidence="5 6">AS2.23</strain>
    </source>
</reference>
<dbReference type="InterPro" id="IPR041715">
    <property type="entry name" value="HisRS-like_core"/>
</dbReference>
<feature type="binding site" evidence="3">
    <location>
        <position position="121"/>
    </location>
    <ligand>
        <name>L-histidine</name>
        <dbReference type="ChEBI" id="CHEBI:57595"/>
    </ligand>
</feature>
<dbReference type="PIRSF" id="PIRSF001549">
    <property type="entry name" value="His-tRNA_synth"/>
    <property type="match status" value="1"/>
</dbReference>
<dbReference type="Gene3D" id="3.30.930.10">
    <property type="entry name" value="Bira Bifunctional Protein, Domain 2"/>
    <property type="match status" value="1"/>
</dbReference>
<organism evidence="5 6">
    <name type="scientific">Kineococcus radiotolerans</name>
    <dbReference type="NCBI Taxonomy" id="131568"/>
    <lineage>
        <taxon>Bacteria</taxon>
        <taxon>Bacillati</taxon>
        <taxon>Actinomycetota</taxon>
        <taxon>Actinomycetes</taxon>
        <taxon>Kineosporiales</taxon>
        <taxon>Kineosporiaceae</taxon>
        <taxon>Kineococcus</taxon>
    </lineage>
</organism>
<comment type="caution">
    <text evidence="5">The sequence shown here is derived from an EMBL/GenBank/DDBJ whole genome shotgun (WGS) entry which is preliminary data.</text>
</comment>
<dbReference type="SUPFAM" id="SSF55681">
    <property type="entry name" value="Class II aaRS and biotin synthetases"/>
    <property type="match status" value="1"/>
</dbReference>
<feature type="binding site" evidence="3">
    <location>
        <begin position="290"/>
        <end position="291"/>
    </location>
    <ligand>
        <name>L-histidine</name>
        <dbReference type="ChEBI" id="CHEBI:57595"/>
    </ligand>
</feature>
<feature type="binding site" evidence="3">
    <location>
        <position position="135"/>
    </location>
    <ligand>
        <name>L-histidine</name>
        <dbReference type="ChEBI" id="CHEBI:57595"/>
    </ligand>
</feature>
<gene>
    <name evidence="5" type="ORF">FHR75_001856</name>
</gene>
<feature type="binding site" evidence="3">
    <location>
        <begin position="91"/>
        <end position="93"/>
    </location>
    <ligand>
        <name>L-histidine</name>
        <dbReference type="ChEBI" id="CHEBI:57595"/>
    </ligand>
</feature>
<dbReference type="RefSeq" id="WP_041292004.1">
    <property type="nucleotide sequence ID" value="NZ_JACHVY010000001.1"/>
</dbReference>
<reference evidence="5 6" key="1">
    <citation type="submission" date="2020-08" db="EMBL/GenBank/DDBJ databases">
        <title>The Agave Microbiome: Exploring the role of microbial communities in plant adaptations to desert environments.</title>
        <authorList>
            <person name="Partida-Martinez L.P."/>
        </authorList>
    </citation>
    <scope>NUCLEOTIDE SEQUENCE [LARGE SCALE GENOMIC DNA]</scope>
    <source>
        <strain evidence="5 6">AS2.23</strain>
    </source>
</reference>
<evidence type="ECO:0000313" key="6">
    <source>
        <dbReference type="Proteomes" id="UP000533269"/>
    </source>
</evidence>
<dbReference type="InterPro" id="IPR006195">
    <property type="entry name" value="aa-tRNA-synth_II"/>
</dbReference>
<evidence type="ECO:0000256" key="2">
    <source>
        <dbReference type="ARBA" id="ARBA00030619"/>
    </source>
</evidence>
<feature type="binding site" evidence="3">
    <location>
        <position position="139"/>
    </location>
    <ligand>
        <name>L-histidine</name>
        <dbReference type="ChEBI" id="CHEBI:57595"/>
    </ligand>
</feature>
<keyword evidence="5" id="KW-0436">Ligase</keyword>
<feature type="domain" description="Aminoacyl-transfer RNA synthetases class-II family profile" evidence="4">
    <location>
        <begin position="29"/>
        <end position="338"/>
    </location>
</feature>
<proteinExistence type="inferred from homology"/>